<feature type="transmembrane region" description="Helical" evidence="4">
    <location>
        <begin position="359"/>
        <end position="377"/>
    </location>
</feature>
<keyword evidence="4" id="KW-0472">Membrane</keyword>
<feature type="transmembrane region" description="Helical" evidence="4">
    <location>
        <begin position="389"/>
        <end position="407"/>
    </location>
</feature>
<evidence type="ECO:0000256" key="3">
    <source>
        <dbReference type="PROSITE-ProRule" id="PRU00339"/>
    </source>
</evidence>
<feature type="transmembrane region" description="Helical" evidence="4">
    <location>
        <begin position="328"/>
        <end position="347"/>
    </location>
</feature>
<feature type="repeat" description="TPR" evidence="3">
    <location>
        <begin position="543"/>
        <end position="576"/>
    </location>
</feature>
<dbReference type="PROSITE" id="PS50005">
    <property type="entry name" value="TPR"/>
    <property type="match status" value="2"/>
</dbReference>
<dbReference type="Proteomes" id="UP000253034">
    <property type="component" value="Unassembled WGS sequence"/>
</dbReference>
<dbReference type="SMART" id="SM00028">
    <property type="entry name" value="TPR"/>
    <property type="match status" value="2"/>
</dbReference>
<dbReference type="InterPro" id="IPR011990">
    <property type="entry name" value="TPR-like_helical_dom_sf"/>
</dbReference>
<dbReference type="InterPro" id="IPR052346">
    <property type="entry name" value="O-mannosyl-transferase_TMTC"/>
</dbReference>
<keyword evidence="4" id="KW-0812">Transmembrane</keyword>
<dbReference type="PANTHER" id="PTHR44227">
    <property type="match status" value="1"/>
</dbReference>
<dbReference type="InterPro" id="IPR019734">
    <property type="entry name" value="TPR_rpt"/>
</dbReference>
<evidence type="ECO:0000256" key="4">
    <source>
        <dbReference type="SAM" id="Phobius"/>
    </source>
</evidence>
<evidence type="ECO:0000256" key="1">
    <source>
        <dbReference type="ARBA" id="ARBA00022737"/>
    </source>
</evidence>
<dbReference type="AlphaFoldDB" id="A0A369BB10"/>
<reference evidence="5 6" key="1">
    <citation type="submission" date="2018-07" db="EMBL/GenBank/DDBJ databases">
        <title>Genomic Encyclopedia of Type Strains, Phase IV (KMG-IV): sequencing the most valuable type-strain genomes for metagenomic binning, comparative biology and taxonomic classification.</title>
        <authorList>
            <person name="Goeker M."/>
        </authorList>
    </citation>
    <scope>NUCLEOTIDE SEQUENCE [LARGE SCALE GENOMIC DNA]</scope>
    <source>
        <strain evidence="5 6">DSM 27016</strain>
    </source>
</reference>
<accession>A0A369BB10</accession>
<evidence type="ECO:0000313" key="6">
    <source>
        <dbReference type="Proteomes" id="UP000253034"/>
    </source>
</evidence>
<dbReference type="RefSeq" id="WP_114297595.1">
    <property type="nucleotide sequence ID" value="NZ_QPJT01000009.1"/>
</dbReference>
<keyword evidence="2 3" id="KW-0802">TPR repeat</keyword>
<feature type="transmembrane region" description="Helical" evidence="4">
    <location>
        <begin position="12"/>
        <end position="30"/>
    </location>
</feature>
<feature type="repeat" description="TPR" evidence="3">
    <location>
        <begin position="509"/>
        <end position="542"/>
    </location>
</feature>
<organism evidence="5 6">
    <name type="scientific">Anaerobacterium chartisolvens</name>
    <dbReference type="NCBI Taxonomy" id="1297424"/>
    <lineage>
        <taxon>Bacteria</taxon>
        <taxon>Bacillati</taxon>
        <taxon>Bacillota</taxon>
        <taxon>Clostridia</taxon>
        <taxon>Eubacteriales</taxon>
        <taxon>Oscillospiraceae</taxon>
        <taxon>Anaerobacterium</taxon>
    </lineage>
</organism>
<feature type="transmembrane region" description="Helical" evidence="4">
    <location>
        <begin position="147"/>
        <end position="167"/>
    </location>
</feature>
<feature type="transmembrane region" description="Helical" evidence="4">
    <location>
        <begin position="91"/>
        <end position="113"/>
    </location>
</feature>
<protein>
    <submittedName>
        <fullName evidence="5">Tetratricopeptide repeat protein</fullName>
    </submittedName>
</protein>
<dbReference type="EMBL" id="QPJT01000009">
    <property type="protein sequence ID" value="RCX16864.1"/>
    <property type="molecule type" value="Genomic_DNA"/>
</dbReference>
<dbReference type="SUPFAM" id="SSF48452">
    <property type="entry name" value="TPR-like"/>
    <property type="match status" value="1"/>
</dbReference>
<comment type="caution">
    <text evidence="5">The sequence shown here is derived from an EMBL/GenBank/DDBJ whole genome shotgun (WGS) entry which is preliminary data.</text>
</comment>
<name>A0A369BB10_9FIRM</name>
<keyword evidence="6" id="KW-1185">Reference proteome</keyword>
<gene>
    <name evidence="5" type="ORF">DFR58_10991</name>
</gene>
<dbReference type="PANTHER" id="PTHR44227:SF3">
    <property type="entry name" value="PROTEIN O-MANNOSYL-TRANSFERASE TMTC4"/>
    <property type="match status" value="1"/>
</dbReference>
<proteinExistence type="predicted"/>
<feature type="transmembrane region" description="Helical" evidence="4">
    <location>
        <begin position="223"/>
        <end position="245"/>
    </location>
</feature>
<dbReference type="Gene3D" id="1.25.40.10">
    <property type="entry name" value="Tetratricopeptide repeat domain"/>
    <property type="match status" value="1"/>
</dbReference>
<evidence type="ECO:0000256" key="2">
    <source>
        <dbReference type="ARBA" id="ARBA00022803"/>
    </source>
</evidence>
<evidence type="ECO:0000313" key="5">
    <source>
        <dbReference type="EMBL" id="RCX16864.1"/>
    </source>
</evidence>
<keyword evidence="1" id="KW-0677">Repeat</keyword>
<feature type="transmembrane region" description="Helical" evidence="4">
    <location>
        <begin position="305"/>
        <end position="321"/>
    </location>
</feature>
<sequence>MIQKIDKRLENKLIALGIIAALALIVYSNSFTAPFTLDDFGSISNNISIRHPWDIAAIWKFYSNRFVLYFTFSLNYFIHQTGVVGYHIVNLLIHILNGFFVLLIIRSILGLGFFNKKIPGKYRNIISVICSAAFITHPIQVNAVTYIVQRTASLASLFYMIAVFFFIKFRLHDKIRHFALTLLFTVLAMFTKENTITIPFMLILIELMFFLKDGKTSWKKRLLFIFILLATIPIIPSTTLFWGGYSQSDPNVSFKASTSMDRLHYFYTQMNVIVKYIKLLFIPDDLNFDYSNDFPVSKTIWENNSYISFLILLFIGFISLLNVRKNKLLSFGILWFFIGLSVESSFISIKDVYFEHRLYFPIAGFIMAIAGIIFSRSRGGRGRYNFKKPVLFFIVVMTFYISMNSALTLHRNYIFGSGIRLWSDVVNKAPRSDRAHCVLATNYMNAYDEKDPDTFEYLDIAEKEFNKAIELYSRNDTAHCNLSKVYLLKKEYQKCIDEANITNRIRKSEYAYFNLGSAYEKLNEPDKAIDEYLDGYKVNDKSTFILKALGNLYCEKEDYKNAKFYYERFLEYNDYNDSKDIKKKLEDIDKKLTTSVK</sequence>
<dbReference type="Pfam" id="PF13181">
    <property type="entry name" value="TPR_8"/>
    <property type="match status" value="2"/>
</dbReference>
<feature type="transmembrane region" description="Helical" evidence="4">
    <location>
        <begin position="196"/>
        <end position="211"/>
    </location>
</feature>
<keyword evidence="4" id="KW-1133">Transmembrane helix</keyword>
<feature type="transmembrane region" description="Helical" evidence="4">
    <location>
        <begin position="125"/>
        <end position="141"/>
    </location>
</feature>